<protein>
    <submittedName>
        <fullName evidence="1">Uncharacterized protein</fullName>
    </submittedName>
</protein>
<organism evidence="1">
    <name type="scientific">Pseudomonas phage RVTF4</name>
    <dbReference type="NCBI Taxonomy" id="3236931"/>
    <lineage>
        <taxon>Viruses</taxon>
    </lineage>
</organism>
<accession>A0AB39CCJ3</accession>
<reference evidence="1" key="1">
    <citation type="submission" date="2024-07" db="EMBL/GenBank/DDBJ databases">
        <authorList>
            <person name="Bringhurst R.M."/>
            <person name="Homer T.E."/>
        </authorList>
    </citation>
    <scope>NUCLEOTIDE SEQUENCE</scope>
</reference>
<proteinExistence type="predicted"/>
<name>A0AB39CCJ3_9VIRU</name>
<dbReference type="EMBL" id="PQ015378">
    <property type="protein sequence ID" value="XDJ14672.1"/>
    <property type="molecule type" value="Genomic_DNA"/>
</dbReference>
<evidence type="ECO:0000313" key="1">
    <source>
        <dbReference type="EMBL" id="XDJ14672.1"/>
    </source>
</evidence>
<sequence>MSTIQSTTAVELLSDKEVVEMQKPLLRDAAYRALPRIKKDRGYDAGAYARGIEYFVTRDLARNVRDLGYSSEVIKELDEFLMELFIEVHKQEFIWDIK</sequence>